<reference evidence="6 7" key="1">
    <citation type="submission" date="2013-10" db="EMBL/GenBank/DDBJ databases">
        <title>The Genome Sequence of Acinetobacter brisouii CIP 110357.</title>
        <authorList>
            <consortium name="The Broad Institute Genomics Platform"/>
            <consortium name="The Broad Institute Genome Sequencing Center for Infectious Disease"/>
            <person name="Cerqueira G."/>
            <person name="Feldgarden M."/>
            <person name="Courvalin P."/>
            <person name="Grillot-Courvalin C."/>
            <person name="Clermont D."/>
            <person name="Rocha E."/>
            <person name="Yoon E.-J."/>
            <person name="Nemec A."/>
            <person name="Young S.K."/>
            <person name="Zeng Q."/>
            <person name="Gargeya S."/>
            <person name="Fitzgerald M."/>
            <person name="Abouelleil A."/>
            <person name="Alvarado L."/>
            <person name="Berlin A.M."/>
            <person name="Chapman S.B."/>
            <person name="Gainer-Dewar J."/>
            <person name="Goldberg J."/>
            <person name="Gnerre S."/>
            <person name="Griggs A."/>
            <person name="Gujja S."/>
            <person name="Hansen M."/>
            <person name="Howarth C."/>
            <person name="Imamovic A."/>
            <person name="Ireland A."/>
            <person name="Larimer J."/>
            <person name="McCowan C."/>
            <person name="Murphy C."/>
            <person name="Pearson M."/>
            <person name="Poon T.W."/>
            <person name="Priest M."/>
            <person name="Roberts A."/>
            <person name="Saif S."/>
            <person name="Shea T."/>
            <person name="Sykes S."/>
            <person name="Wortman J."/>
            <person name="Nusbaum C."/>
            <person name="Birren B."/>
        </authorList>
    </citation>
    <scope>NUCLEOTIDE SEQUENCE [LARGE SCALE GENOMIC DNA]</scope>
    <source>
        <strain evidence="6 7">CIP 110357</strain>
    </source>
</reference>
<evidence type="ECO:0000256" key="4">
    <source>
        <dbReference type="SAM" id="Phobius"/>
    </source>
</evidence>
<dbReference type="InterPro" id="IPR033879">
    <property type="entry name" value="UPP_Pase"/>
</dbReference>
<dbReference type="PANTHER" id="PTHR14969:SF13">
    <property type="entry name" value="AT30094P"/>
    <property type="match status" value="1"/>
</dbReference>
<feature type="domain" description="Phosphatidic acid phosphatase type 2/haloperoxidase" evidence="5">
    <location>
        <begin position="53"/>
        <end position="166"/>
    </location>
</feature>
<dbReference type="EC" id="3.6.1.27" evidence="1"/>
<proteinExistence type="predicted"/>
<feature type="transmembrane region" description="Helical" evidence="4">
    <location>
        <begin position="124"/>
        <end position="145"/>
    </location>
</feature>
<dbReference type="Gene3D" id="1.20.144.10">
    <property type="entry name" value="Phosphatidic acid phosphatase type 2/haloperoxidase"/>
    <property type="match status" value="1"/>
</dbReference>
<dbReference type="CDD" id="cd03385">
    <property type="entry name" value="PAP2_BcrC_like"/>
    <property type="match status" value="1"/>
</dbReference>
<dbReference type="InterPro" id="IPR036938">
    <property type="entry name" value="PAP2/HPO_sf"/>
</dbReference>
<dbReference type="SMART" id="SM00014">
    <property type="entry name" value="acidPPc"/>
    <property type="match status" value="1"/>
</dbReference>
<dbReference type="Proteomes" id="UP000018418">
    <property type="component" value="Unassembled WGS sequence"/>
</dbReference>
<dbReference type="PATRIC" id="fig|1341683.3.peg.2807"/>
<gene>
    <name evidence="6" type="ORF">P255_02836</name>
</gene>
<name>V2U1P7_9GAMM</name>
<feature type="transmembrane region" description="Helical" evidence="4">
    <location>
        <begin position="20"/>
        <end position="45"/>
    </location>
</feature>
<keyword evidence="4" id="KW-0472">Membrane</keyword>
<dbReference type="Pfam" id="PF01569">
    <property type="entry name" value="PAP2"/>
    <property type="match status" value="1"/>
</dbReference>
<evidence type="ECO:0000313" key="7">
    <source>
        <dbReference type="Proteomes" id="UP000018418"/>
    </source>
</evidence>
<feature type="transmembrane region" description="Helical" evidence="4">
    <location>
        <begin position="57"/>
        <end position="80"/>
    </location>
</feature>
<evidence type="ECO:0000256" key="3">
    <source>
        <dbReference type="ARBA" id="ARBA00047594"/>
    </source>
</evidence>
<dbReference type="OrthoDB" id="9801622at2"/>
<comment type="catalytic activity">
    <reaction evidence="3">
        <text>di-trans,octa-cis-undecaprenyl diphosphate + H2O = di-trans,octa-cis-undecaprenyl phosphate + phosphate + H(+)</text>
        <dbReference type="Rhea" id="RHEA:28094"/>
        <dbReference type="ChEBI" id="CHEBI:15377"/>
        <dbReference type="ChEBI" id="CHEBI:15378"/>
        <dbReference type="ChEBI" id="CHEBI:43474"/>
        <dbReference type="ChEBI" id="CHEBI:58405"/>
        <dbReference type="ChEBI" id="CHEBI:60392"/>
        <dbReference type="EC" id="3.6.1.27"/>
    </reaction>
</comment>
<evidence type="ECO:0000313" key="6">
    <source>
        <dbReference type="EMBL" id="ESK48193.1"/>
    </source>
</evidence>
<dbReference type="PANTHER" id="PTHR14969">
    <property type="entry name" value="SPHINGOSINE-1-PHOSPHATE PHOSPHOHYDROLASE"/>
    <property type="match status" value="1"/>
</dbReference>
<evidence type="ECO:0000259" key="5">
    <source>
        <dbReference type="SMART" id="SM00014"/>
    </source>
</evidence>
<dbReference type="AlphaFoldDB" id="V2U1P7"/>
<dbReference type="STRING" id="396323.VH98_03240"/>
<dbReference type="EMBL" id="AYEU01000012">
    <property type="protein sequence ID" value="ESK48193.1"/>
    <property type="molecule type" value="Genomic_DNA"/>
</dbReference>
<comment type="caution">
    <text evidence="6">The sequence shown here is derived from an EMBL/GenBank/DDBJ whole genome shotgun (WGS) entry which is preliminary data.</text>
</comment>
<keyword evidence="7" id="KW-1185">Reference proteome</keyword>
<dbReference type="RefSeq" id="WP_004898379.1">
    <property type="nucleotide sequence ID" value="NZ_BBTI01000023.1"/>
</dbReference>
<evidence type="ECO:0000256" key="1">
    <source>
        <dbReference type="ARBA" id="ARBA00012374"/>
    </source>
</evidence>
<dbReference type="SUPFAM" id="SSF48317">
    <property type="entry name" value="Acid phosphatase/Vanadium-dependent haloperoxidase"/>
    <property type="match status" value="1"/>
</dbReference>
<dbReference type="GO" id="GO:0050380">
    <property type="term" value="F:undecaprenyl-diphosphatase activity"/>
    <property type="evidence" value="ECO:0007669"/>
    <property type="project" value="UniProtKB-EC"/>
</dbReference>
<keyword evidence="4" id="KW-1133">Transmembrane helix</keyword>
<accession>V2U1P7</accession>
<feature type="transmembrane region" description="Helical" evidence="4">
    <location>
        <begin position="151"/>
        <end position="169"/>
    </location>
</feature>
<protein>
    <recommendedName>
        <fullName evidence="1">undecaprenyl-diphosphate phosphatase</fullName>
        <ecNumber evidence="1">3.6.1.27</ecNumber>
    </recommendedName>
    <alternativeName>
        <fullName evidence="2">Undecaprenyl pyrophosphate phosphatase</fullName>
    </alternativeName>
</protein>
<dbReference type="GO" id="GO:0005886">
    <property type="term" value="C:plasma membrane"/>
    <property type="evidence" value="ECO:0007669"/>
    <property type="project" value="InterPro"/>
</dbReference>
<keyword evidence="4" id="KW-0812">Transmembrane</keyword>
<dbReference type="HOGENOM" id="CLU_072573_8_2_6"/>
<organism evidence="6 7">
    <name type="scientific">Acinetobacter brisouii CIP 110357</name>
    <dbReference type="NCBI Taxonomy" id="1341683"/>
    <lineage>
        <taxon>Bacteria</taxon>
        <taxon>Pseudomonadati</taxon>
        <taxon>Pseudomonadota</taxon>
        <taxon>Gammaproteobacteria</taxon>
        <taxon>Moraxellales</taxon>
        <taxon>Moraxellaceae</taxon>
        <taxon>Acinetobacter</taxon>
    </lineage>
</organism>
<dbReference type="InterPro" id="IPR000326">
    <property type="entry name" value="PAP2/HPO"/>
</dbReference>
<sequence>MSLEPFNLQLFLAINASPMAHLSTIHLAIFIANDLLYLIPLFLLAYWATGDHIQKQIALKSVCVALLALGVAQIIGHVYPHPRPFMMGIGRTLIYHVPDPSFPSDHMTLFSSIAVTFLLSRKYLIGWVIFIMAWIVAWARIYIGVHFPFDMIGAFILSISIALLMEPVWKKIGDQFTQLFIYLYEMTLGRLLKINKAN</sequence>
<evidence type="ECO:0000256" key="2">
    <source>
        <dbReference type="ARBA" id="ARBA00032707"/>
    </source>
</evidence>